<dbReference type="InterPro" id="IPR039366">
    <property type="entry name" value="Pilotin"/>
</dbReference>
<organism evidence="3 4">
    <name type="scientific">Alcanivorax hongdengensis A-11-3</name>
    <dbReference type="NCBI Taxonomy" id="1177179"/>
    <lineage>
        <taxon>Bacteria</taxon>
        <taxon>Pseudomonadati</taxon>
        <taxon>Pseudomonadota</taxon>
        <taxon>Gammaproteobacteria</taxon>
        <taxon>Oceanospirillales</taxon>
        <taxon>Alcanivoracaceae</taxon>
        <taxon>Alcanivorax</taxon>
    </lineage>
</organism>
<dbReference type="eggNOG" id="COG3126">
    <property type="taxonomic scope" value="Bacteria"/>
</dbReference>
<dbReference type="STRING" id="1177179.A11A3_03529"/>
<dbReference type="PANTHER" id="PTHR35535">
    <property type="entry name" value="HEAT SHOCK PROTEIN HSLJ"/>
    <property type="match status" value="1"/>
</dbReference>
<evidence type="ECO:0000313" key="3">
    <source>
        <dbReference type="EMBL" id="EKF75396.1"/>
    </source>
</evidence>
<proteinExistence type="predicted"/>
<protein>
    <recommendedName>
        <fullName evidence="5">DUF306 domain-containing protein</fullName>
    </recommendedName>
</protein>
<feature type="domain" description="NlpE C-terminal OB" evidence="2">
    <location>
        <begin position="236"/>
        <end position="318"/>
    </location>
</feature>
<dbReference type="InterPro" id="IPR038670">
    <property type="entry name" value="HslJ-like_sf"/>
</dbReference>
<evidence type="ECO:0008006" key="5">
    <source>
        <dbReference type="Google" id="ProtNLM"/>
    </source>
</evidence>
<dbReference type="Pfam" id="PF03724">
    <property type="entry name" value="META"/>
    <property type="match status" value="1"/>
</dbReference>
<accession>L0WEG7</accession>
<dbReference type="PANTHER" id="PTHR35535:SF1">
    <property type="entry name" value="HEAT SHOCK PROTEIN HSLJ"/>
    <property type="match status" value="1"/>
</dbReference>
<dbReference type="InterPro" id="IPR033450">
    <property type="entry name" value="NlpE_C"/>
</dbReference>
<dbReference type="Gene3D" id="2.40.128.270">
    <property type="match status" value="1"/>
</dbReference>
<dbReference type="Pfam" id="PF09619">
    <property type="entry name" value="YscW"/>
    <property type="match status" value="1"/>
</dbReference>
<dbReference type="PATRIC" id="fig|1177179.3.peg.704"/>
<feature type="domain" description="DUF306" evidence="1">
    <location>
        <begin position="323"/>
        <end position="428"/>
    </location>
</feature>
<dbReference type="Gene3D" id="2.40.50.540">
    <property type="match status" value="1"/>
</dbReference>
<dbReference type="RefSeq" id="WP_008927892.1">
    <property type="nucleotide sequence ID" value="NZ_AMRJ01000003.1"/>
</dbReference>
<dbReference type="InterPro" id="IPR053147">
    <property type="entry name" value="Hsp_HslJ-like"/>
</dbReference>
<dbReference type="eggNOG" id="COG3187">
    <property type="taxonomic scope" value="Bacteria"/>
</dbReference>
<dbReference type="Proteomes" id="UP000010164">
    <property type="component" value="Unassembled WGS sequence"/>
</dbReference>
<dbReference type="InterPro" id="IPR005184">
    <property type="entry name" value="DUF306_Meta_HslJ"/>
</dbReference>
<dbReference type="EMBL" id="AMRJ01000003">
    <property type="protein sequence ID" value="EKF75396.1"/>
    <property type="molecule type" value="Genomic_DNA"/>
</dbReference>
<evidence type="ECO:0000313" key="4">
    <source>
        <dbReference type="Proteomes" id="UP000010164"/>
    </source>
</evidence>
<dbReference type="Pfam" id="PF17185">
    <property type="entry name" value="NlpE_C"/>
    <property type="match status" value="1"/>
</dbReference>
<gene>
    <name evidence="3" type="ORF">A11A3_03529</name>
</gene>
<dbReference type="PROSITE" id="PS51257">
    <property type="entry name" value="PROKAR_LIPOPROTEIN"/>
    <property type="match status" value="1"/>
</dbReference>
<sequence length="434" mass="47071">MKRFALPLFAALALIGCGDDSPANPPATQAAQDGLPGIWEQGRQLLVLESDGDLFLPADPQRQGLKWQRDGKQLTLQYLDNQAMAVGSQTFTASQEGDHLTLSHGDDDNPLAGEYQRNPRALASLSGDIRLPEHSTLPEAAILSVTLRDQDADDDSAPLARRLIRLQDEKTPGFRLYFRPDRIEKGHAYGLEGHVLAGDALYFRTPAPLPVNLDQPDRAITLALTPAITGNHGLRGNLVVYPGGSTFTPCGTDRHLQLDGPRKAALLDAYRQQNHKPLAPMVVRLQGPVEPRPGDTPGSTRATLMVQHFDTDSGDAACEQPTASLTNTYWRLVYLGDTAVQGGQRQAHLVLQDDGKLHGSTGCNKLAGRYQHQGDTLTVEGLASTKMACSDAPHENSFNQALAASQRAEIDGQLLTLFNQHDQPVASFLATYLF</sequence>
<name>L0WEG7_9GAMM</name>
<evidence type="ECO:0000259" key="2">
    <source>
        <dbReference type="Pfam" id="PF17185"/>
    </source>
</evidence>
<dbReference type="OrthoDB" id="5348860at2"/>
<keyword evidence="4" id="KW-1185">Reference proteome</keyword>
<comment type="caution">
    <text evidence="3">The sequence shown here is derived from an EMBL/GenBank/DDBJ whole genome shotgun (WGS) entry which is preliminary data.</text>
</comment>
<dbReference type="InterPro" id="IPR038139">
    <property type="entry name" value="NlpE_C_sf"/>
</dbReference>
<evidence type="ECO:0000259" key="1">
    <source>
        <dbReference type="Pfam" id="PF03724"/>
    </source>
</evidence>
<reference evidence="3 4" key="1">
    <citation type="journal article" date="2012" name="J. Bacteriol.">
        <title>Genome Sequence of the Alkane-Degrading Bacterium Alcanivorax hongdengensis Type Strain A-11-3.</title>
        <authorList>
            <person name="Lai Q."/>
            <person name="Shao Z."/>
        </authorList>
    </citation>
    <scope>NUCLEOTIDE SEQUENCE [LARGE SCALE GENOMIC DNA]</scope>
    <source>
        <strain evidence="3 4">A-11-3</strain>
    </source>
</reference>
<dbReference type="AlphaFoldDB" id="L0WEG7"/>